<dbReference type="RefSeq" id="WP_104380161.1">
    <property type="nucleotide sequence ID" value="NZ_PSZC01000014.1"/>
</dbReference>
<dbReference type="Proteomes" id="UP000239874">
    <property type="component" value="Unassembled WGS sequence"/>
</dbReference>
<organism evidence="1 2">
    <name type="scientific">Nocardia nova</name>
    <dbReference type="NCBI Taxonomy" id="37330"/>
    <lineage>
        <taxon>Bacteria</taxon>
        <taxon>Bacillati</taxon>
        <taxon>Actinomycetota</taxon>
        <taxon>Actinomycetes</taxon>
        <taxon>Mycobacteriales</taxon>
        <taxon>Nocardiaceae</taxon>
        <taxon>Nocardia</taxon>
    </lineage>
</organism>
<protein>
    <recommendedName>
        <fullName evidence="3">DUF1257 domain-containing protein</fullName>
    </recommendedName>
</protein>
<evidence type="ECO:0000313" key="1">
    <source>
        <dbReference type="EMBL" id="PPJ36366.1"/>
    </source>
</evidence>
<dbReference type="EMBL" id="PSZC01000014">
    <property type="protein sequence ID" value="PPJ36366.1"/>
    <property type="molecule type" value="Genomic_DNA"/>
</dbReference>
<reference evidence="1 2" key="1">
    <citation type="submission" date="2018-02" db="EMBL/GenBank/DDBJ databases">
        <title>8 Nocardia nova and 1 Nocardia cyriacigeorgica strain used for evolution to TMP-SMX.</title>
        <authorList>
            <person name="Mehta H."/>
            <person name="Weng J."/>
            <person name="Shamoo Y."/>
        </authorList>
    </citation>
    <scope>NUCLEOTIDE SEQUENCE [LARGE SCALE GENOMIC DNA]</scope>
    <source>
        <strain evidence="1 2">MDA3139</strain>
    </source>
</reference>
<name>A0A2S6AMD5_9NOCA</name>
<evidence type="ECO:0000313" key="2">
    <source>
        <dbReference type="Proteomes" id="UP000239874"/>
    </source>
</evidence>
<proteinExistence type="predicted"/>
<evidence type="ECO:0008006" key="3">
    <source>
        <dbReference type="Google" id="ProtNLM"/>
    </source>
</evidence>
<gene>
    <name evidence="1" type="ORF">C5E45_20145</name>
</gene>
<accession>A0A2S6AMD5</accession>
<dbReference type="AlphaFoldDB" id="A0A2S6AMD5"/>
<sequence length="141" mass="15450">MSVEVLLIPLGIAAAAAWRESRSTNLCAKCKSTRLTDQTLLVEALQVMGAQNIIQSDDNVRAHTAFGSVMFQRVGDVFLGRVDQNDNATDTMLSQLEHAVGRVLQVRNVAVVRQRAQELGLRLVTEQAEDGTVKLVFEENA</sequence>
<comment type="caution">
    <text evidence="1">The sequence shown here is derived from an EMBL/GenBank/DDBJ whole genome shotgun (WGS) entry which is preliminary data.</text>
</comment>